<comment type="caution">
    <text evidence="3">The sequence shown here is derived from an EMBL/GenBank/DDBJ whole genome shotgun (WGS) entry which is preliminary data.</text>
</comment>
<reference evidence="3 4" key="1">
    <citation type="journal article" date="2013" name="Proc. Natl. Acad. Sci. U.S.A.">
        <title>Genome of an arbuscular mycorrhizal fungus provides insight into the oldest plant symbiosis.</title>
        <authorList>
            <person name="Tisserant E."/>
            <person name="Malbreil M."/>
            <person name="Kuo A."/>
            <person name="Kohler A."/>
            <person name="Symeonidi A."/>
            <person name="Balestrini R."/>
            <person name="Charron P."/>
            <person name="Duensing N."/>
            <person name="Frei Dit Frey N."/>
            <person name="Gianinazzi-Pearson V."/>
            <person name="Gilbert L.B."/>
            <person name="Handa Y."/>
            <person name="Herr J.R."/>
            <person name="Hijri M."/>
            <person name="Koul R."/>
            <person name="Kawaguchi M."/>
            <person name="Krajinski F."/>
            <person name="Lammers P.J."/>
            <person name="Masclaux F.G."/>
            <person name="Murat C."/>
            <person name="Morin E."/>
            <person name="Ndikumana S."/>
            <person name="Pagni M."/>
            <person name="Petitpierre D."/>
            <person name="Requena N."/>
            <person name="Rosikiewicz P."/>
            <person name="Riley R."/>
            <person name="Saito K."/>
            <person name="San Clemente H."/>
            <person name="Shapiro H."/>
            <person name="van Tuinen D."/>
            <person name="Becard G."/>
            <person name="Bonfante P."/>
            <person name="Paszkowski U."/>
            <person name="Shachar-Hill Y.Y."/>
            <person name="Tuskan G.A."/>
            <person name="Young P.W."/>
            <person name="Sanders I.R."/>
            <person name="Henrissat B."/>
            <person name="Rensing S.A."/>
            <person name="Grigoriev I.V."/>
            <person name="Corradi N."/>
            <person name="Roux C."/>
            <person name="Martin F."/>
        </authorList>
    </citation>
    <scope>NUCLEOTIDE SEQUENCE [LARGE SCALE GENOMIC DNA]</scope>
    <source>
        <strain evidence="3 4">DAOM 197198</strain>
    </source>
</reference>
<dbReference type="Proteomes" id="UP000018888">
    <property type="component" value="Unassembled WGS sequence"/>
</dbReference>
<accession>A0A2P4QW14</accession>
<feature type="signal peptide" evidence="2">
    <location>
        <begin position="1"/>
        <end position="21"/>
    </location>
</feature>
<evidence type="ECO:0000256" key="2">
    <source>
        <dbReference type="SAM" id="SignalP"/>
    </source>
</evidence>
<sequence length="93" mass="8765">MNKRIFIILAIFFALVTYVAAQGPADGAPADGKAPADGAPADGKAPADGAPADGKAGGAAPSASAKAAASSGNSLKSSGYSFAAIAVLGAIFA</sequence>
<evidence type="ECO:0000256" key="1">
    <source>
        <dbReference type="SAM" id="MobiDB-lite"/>
    </source>
</evidence>
<protein>
    <submittedName>
        <fullName evidence="3">Uncharacterized protein</fullName>
    </submittedName>
</protein>
<feature type="region of interest" description="Disordered" evidence="1">
    <location>
        <begin position="27"/>
        <end position="62"/>
    </location>
</feature>
<evidence type="ECO:0000313" key="3">
    <source>
        <dbReference type="EMBL" id="POG81850.1"/>
    </source>
</evidence>
<dbReference type="EMBL" id="AUPC02000008">
    <property type="protein sequence ID" value="POG81850.1"/>
    <property type="molecule type" value="Genomic_DNA"/>
</dbReference>
<dbReference type="AlphaFoldDB" id="A0A2P4QW14"/>
<reference evidence="3 4" key="2">
    <citation type="journal article" date="2018" name="New Phytol.">
        <title>High intraspecific genome diversity in the model arbuscular mycorrhizal symbiont Rhizophagus irregularis.</title>
        <authorList>
            <person name="Chen E.C.H."/>
            <person name="Morin E."/>
            <person name="Beaudet D."/>
            <person name="Noel J."/>
            <person name="Yildirir G."/>
            <person name="Ndikumana S."/>
            <person name="Charron P."/>
            <person name="St-Onge C."/>
            <person name="Giorgi J."/>
            <person name="Kruger M."/>
            <person name="Marton T."/>
            <person name="Ropars J."/>
            <person name="Grigoriev I.V."/>
            <person name="Hainaut M."/>
            <person name="Henrissat B."/>
            <person name="Roux C."/>
            <person name="Martin F."/>
            <person name="Corradi N."/>
        </authorList>
    </citation>
    <scope>NUCLEOTIDE SEQUENCE [LARGE SCALE GENOMIC DNA]</scope>
    <source>
        <strain evidence="3 4">DAOM 197198</strain>
    </source>
</reference>
<keyword evidence="4" id="KW-1185">Reference proteome</keyword>
<proteinExistence type="predicted"/>
<gene>
    <name evidence="3" type="ORF">GLOIN_2v1503082</name>
</gene>
<name>A0A2P4QW14_RHIID</name>
<feature type="chain" id="PRO_5015184089" evidence="2">
    <location>
        <begin position="22"/>
        <end position="93"/>
    </location>
</feature>
<organism evidence="3 4">
    <name type="scientific">Rhizophagus irregularis (strain DAOM 181602 / DAOM 197198 / MUCL 43194)</name>
    <name type="common">Arbuscular mycorrhizal fungus</name>
    <name type="synonym">Glomus intraradices</name>
    <dbReference type="NCBI Taxonomy" id="747089"/>
    <lineage>
        <taxon>Eukaryota</taxon>
        <taxon>Fungi</taxon>
        <taxon>Fungi incertae sedis</taxon>
        <taxon>Mucoromycota</taxon>
        <taxon>Glomeromycotina</taxon>
        <taxon>Glomeromycetes</taxon>
        <taxon>Glomerales</taxon>
        <taxon>Glomeraceae</taxon>
        <taxon>Rhizophagus</taxon>
    </lineage>
</organism>
<evidence type="ECO:0000313" key="4">
    <source>
        <dbReference type="Proteomes" id="UP000018888"/>
    </source>
</evidence>
<keyword evidence="2" id="KW-0732">Signal</keyword>